<evidence type="ECO:0000313" key="9">
    <source>
        <dbReference type="EnsemblMetazoa" id="XP_038069101.1"/>
    </source>
</evidence>
<keyword evidence="6 8" id="KW-0472">Membrane</keyword>
<dbReference type="GO" id="GO:0015175">
    <property type="term" value="F:neutral L-amino acid transmembrane transporter activity"/>
    <property type="evidence" value="ECO:0007669"/>
    <property type="project" value="TreeGrafter"/>
</dbReference>
<evidence type="ECO:0000256" key="4">
    <source>
        <dbReference type="ARBA" id="ARBA00022847"/>
    </source>
</evidence>
<feature type="transmembrane region" description="Helical" evidence="8">
    <location>
        <begin position="285"/>
        <end position="306"/>
    </location>
</feature>
<dbReference type="InterPro" id="IPR001991">
    <property type="entry name" value="Na-dicarboxylate_symporter"/>
</dbReference>
<dbReference type="PROSITE" id="PS00714">
    <property type="entry name" value="NA_DICARBOXYL_SYMP_2"/>
    <property type="match status" value="1"/>
</dbReference>
<proteinExistence type="inferred from homology"/>
<dbReference type="Pfam" id="PF00375">
    <property type="entry name" value="SDF"/>
    <property type="match status" value="1"/>
</dbReference>
<dbReference type="AlphaFoldDB" id="A0A914B0S8"/>
<sequence length="539" mass="58598">MDNHVSEMKDTEAATADLVEVRAESETSSARRRTSWRTCCSGFLRRNLLVILLLLSLLLGLGVGFFIKFGTDLTFTAKEISYIAFPGTLFLNMLKMVIIPLVVSSLIAGMASLDKSMSGVLGLKALVYYFSTTFMAVALGILMVMTIQPGNRQETTEIDRSGNTEYVNTADAILDLLRNMFPPNIVEACFRSYKTVQTPMMMTNDQSEMTGMPMTTIEGTTMGTMGTTPEPEVILVSKGGYQDRSNVLGLVVFSCAFGIVLGRMGPAGEPVKAFANSMMETIMRLVRGIIWISPIGIFFLILGKILGMDDWVTVFSQIGLYSATVISGLLIHGLLVLPLLFVIFTRKNPFAFIKGVSPALMTAFATASSSATLPLTISCLEQNNRIDKRVTRFMLPIGATINMDGTALYEAVAAIFIAQVNNLEMDVATVITISVTATLASIGAAGVPQAGLVTLVIVLNAVGLPAEDVTLIIVIDWFLDRIRTTVNVAGDSFGAGIVHYRSQDQLAKMDRLHGNDNKDFPTDEDTDYLPKLKEFNTKL</sequence>
<organism evidence="9 10">
    <name type="scientific">Patiria miniata</name>
    <name type="common">Bat star</name>
    <name type="synonym">Asterina miniata</name>
    <dbReference type="NCBI Taxonomy" id="46514"/>
    <lineage>
        <taxon>Eukaryota</taxon>
        <taxon>Metazoa</taxon>
        <taxon>Echinodermata</taxon>
        <taxon>Eleutherozoa</taxon>
        <taxon>Asterozoa</taxon>
        <taxon>Asteroidea</taxon>
        <taxon>Valvatacea</taxon>
        <taxon>Valvatida</taxon>
        <taxon>Asterinidae</taxon>
        <taxon>Patiria</taxon>
    </lineage>
</organism>
<keyword evidence="10" id="KW-1185">Reference proteome</keyword>
<comment type="subcellular location">
    <subcellularLocation>
        <location evidence="1 8">Membrane</location>
        <topology evidence="1 8">Multi-pass membrane protein</topology>
    </subcellularLocation>
</comment>
<protein>
    <recommendedName>
        <fullName evidence="8">Amino acid transporter</fullName>
    </recommendedName>
</protein>
<keyword evidence="7" id="KW-0325">Glycoprotein</keyword>
<evidence type="ECO:0000313" key="10">
    <source>
        <dbReference type="Proteomes" id="UP000887568"/>
    </source>
</evidence>
<keyword evidence="4 8" id="KW-0769">Symport</keyword>
<keyword evidence="3 8" id="KW-0812">Transmembrane</keyword>
<feature type="transmembrane region" description="Helical" evidence="8">
    <location>
        <begin position="89"/>
        <end position="113"/>
    </location>
</feature>
<reference evidence="9" key="1">
    <citation type="submission" date="2022-11" db="UniProtKB">
        <authorList>
            <consortium name="EnsemblMetazoa"/>
        </authorList>
    </citation>
    <scope>IDENTIFICATION</scope>
</reference>
<dbReference type="OMA" id="WEGQLMS"/>
<dbReference type="PRINTS" id="PR00173">
    <property type="entry name" value="EDTRNSPORT"/>
</dbReference>
<dbReference type="RefSeq" id="XP_038069101.1">
    <property type="nucleotide sequence ID" value="XM_038213173.1"/>
</dbReference>
<dbReference type="Gene3D" id="1.10.3860.10">
    <property type="entry name" value="Sodium:dicarboxylate symporter"/>
    <property type="match status" value="1"/>
</dbReference>
<evidence type="ECO:0000256" key="7">
    <source>
        <dbReference type="ARBA" id="ARBA00023180"/>
    </source>
</evidence>
<evidence type="ECO:0000256" key="1">
    <source>
        <dbReference type="ARBA" id="ARBA00004141"/>
    </source>
</evidence>
<dbReference type="GO" id="GO:0005886">
    <property type="term" value="C:plasma membrane"/>
    <property type="evidence" value="ECO:0007669"/>
    <property type="project" value="TreeGrafter"/>
</dbReference>
<dbReference type="PANTHER" id="PTHR11958:SF63">
    <property type="entry name" value="AMINO ACID TRANSPORTER"/>
    <property type="match status" value="1"/>
</dbReference>
<keyword evidence="5 8" id="KW-1133">Transmembrane helix</keyword>
<name>A0A914B0S8_PATMI</name>
<dbReference type="EnsemblMetazoa" id="XM_038213174.1">
    <property type="protein sequence ID" value="XP_038069102.1"/>
    <property type="gene ID" value="LOC119738325"/>
</dbReference>
<dbReference type="InterPro" id="IPR036458">
    <property type="entry name" value="Na:dicarbo_symporter_sf"/>
</dbReference>
<dbReference type="InterPro" id="IPR050746">
    <property type="entry name" value="DAACS"/>
</dbReference>
<dbReference type="PANTHER" id="PTHR11958">
    <property type="entry name" value="SODIUM/DICARBOXYLATE SYMPORTER-RELATED"/>
    <property type="match status" value="1"/>
</dbReference>
<evidence type="ECO:0000256" key="8">
    <source>
        <dbReference type="RuleBase" id="RU361216"/>
    </source>
</evidence>
<feature type="transmembrane region" description="Helical" evidence="8">
    <location>
        <begin position="247"/>
        <end position="264"/>
    </location>
</feature>
<accession>A0A914B0S8</accession>
<keyword evidence="2 8" id="KW-0813">Transport</keyword>
<dbReference type="EnsemblMetazoa" id="XM_038213173.1">
    <property type="protein sequence ID" value="XP_038069101.1"/>
    <property type="gene ID" value="LOC119738325"/>
</dbReference>
<evidence type="ECO:0000256" key="3">
    <source>
        <dbReference type="ARBA" id="ARBA00022692"/>
    </source>
</evidence>
<feature type="transmembrane region" description="Helical" evidence="8">
    <location>
        <begin position="318"/>
        <end position="344"/>
    </location>
</feature>
<evidence type="ECO:0000256" key="2">
    <source>
        <dbReference type="ARBA" id="ARBA00022448"/>
    </source>
</evidence>
<dbReference type="InterPro" id="IPR018107">
    <property type="entry name" value="Na-dicarboxylate_symporter_CS"/>
</dbReference>
<dbReference type="GeneID" id="119738325"/>
<dbReference type="GO" id="GO:0015501">
    <property type="term" value="F:glutamate:sodium symporter activity"/>
    <property type="evidence" value="ECO:0007669"/>
    <property type="project" value="TreeGrafter"/>
</dbReference>
<dbReference type="GO" id="GO:0005313">
    <property type="term" value="F:L-glutamate transmembrane transporter activity"/>
    <property type="evidence" value="ECO:0007669"/>
    <property type="project" value="TreeGrafter"/>
</dbReference>
<dbReference type="RefSeq" id="XP_038069102.1">
    <property type="nucleotide sequence ID" value="XM_038213174.1"/>
</dbReference>
<evidence type="ECO:0000256" key="5">
    <source>
        <dbReference type="ARBA" id="ARBA00022989"/>
    </source>
</evidence>
<evidence type="ECO:0000256" key="6">
    <source>
        <dbReference type="ARBA" id="ARBA00023136"/>
    </source>
</evidence>
<feature type="transmembrane region" description="Helical" evidence="8">
    <location>
        <begin position="125"/>
        <end position="147"/>
    </location>
</feature>
<dbReference type="SUPFAM" id="SSF118215">
    <property type="entry name" value="Proton glutamate symport protein"/>
    <property type="match status" value="1"/>
</dbReference>
<feature type="transmembrane region" description="Helical" evidence="8">
    <location>
        <begin position="47"/>
        <end position="69"/>
    </location>
</feature>
<dbReference type="OrthoDB" id="5877963at2759"/>
<dbReference type="Proteomes" id="UP000887568">
    <property type="component" value="Unplaced"/>
</dbReference>
<comment type="similarity">
    <text evidence="8">Belongs to the dicarboxylate/amino acid:cation symporter (DAACS) (TC 2.A.23) family.</text>
</comment>